<reference evidence="1" key="1">
    <citation type="submission" date="2020-09" db="EMBL/GenBank/DDBJ databases">
        <title>Genome-Enabled Discovery of Anthraquinone Biosynthesis in Senna tora.</title>
        <authorList>
            <person name="Kang S.-H."/>
            <person name="Pandey R.P."/>
            <person name="Lee C.-M."/>
            <person name="Sim J.-S."/>
            <person name="Jeong J.-T."/>
            <person name="Choi B.-S."/>
            <person name="Jung M."/>
            <person name="Ginzburg D."/>
            <person name="Zhao K."/>
            <person name="Won S.Y."/>
            <person name="Oh T.-J."/>
            <person name="Yu Y."/>
            <person name="Kim N.-H."/>
            <person name="Lee O.R."/>
            <person name="Lee T.-H."/>
            <person name="Bashyal P."/>
            <person name="Kim T.-S."/>
            <person name="Lee W.-H."/>
            <person name="Kawkins C."/>
            <person name="Kim C.-K."/>
            <person name="Kim J.S."/>
            <person name="Ahn B.O."/>
            <person name="Rhee S.Y."/>
            <person name="Sohng J.K."/>
        </authorList>
    </citation>
    <scope>NUCLEOTIDE SEQUENCE</scope>
    <source>
        <tissue evidence="1">Leaf</tissue>
    </source>
</reference>
<accession>A0A835CHI2</accession>
<keyword evidence="2" id="KW-1185">Reference proteome</keyword>
<sequence>MNYNTALYYYRVRDQPVNGELFENIPFQHHNPKDKENFNVNFCVQFGFLHRSGQIYALDIPSAPISSHYISCEQFFQHGSSFLRSKLYHPLLPNEALDVLIPEMMSEAQQLFDRRPGCRSYVGNCSVQYPLAMDVVVVLPETDEVVSEIGRLMSESEQQVRMIPASEEAIQSLNVQEIVMMNGELFENIPFQHHNPKDKENFNVNFCVQFGFLHRSGQIYTLDIPSAPISSHYISCEQFFQHGSSLLRSKLYHPLLPYEALDILIPQMMFEAQQLFDCRPRCRSYVGDCSVQYPLAMDVVVVLPETDEVVSEIGRLVSESEQQVRMLLHPKKPYNRLTFKKLL</sequence>
<gene>
    <name evidence="1" type="ORF">G2W53_004757</name>
</gene>
<name>A0A835CHI2_9FABA</name>
<organism evidence="1 2">
    <name type="scientific">Senna tora</name>
    <dbReference type="NCBI Taxonomy" id="362788"/>
    <lineage>
        <taxon>Eukaryota</taxon>
        <taxon>Viridiplantae</taxon>
        <taxon>Streptophyta</taxon>
        <taxon>Embryophyta</taxon>
        <taxon>Tracheophyta</taxon>
        <taxon>Spermatophyta</taxon>
        <taxon>Magnoliopsida</taxon>
        <taxon>eudicotyledons</taxon>
        <taxon>Gunneridae</taxon>
        <taxon>Pentapetalae</taxon>
        <taxon>rosids</taxon>
        <taxon>fabids</taxon>
        <taxon>Fabales</taxon>
        <taxon>Fabaceae</taxon>
        <taxon>Caesalpinioideae</taxon>
        <taxon>Cassia clade</taxon>
        <taxon>Senna</taxon>
    </lineage>
</organism>
<evidence type="ECO:0000313" key="2">
    <source>
        <dbReference type="Proteomes" id="UP000634136"/>
    </source>
</evidence>
<dbReference type="AlphaFoldDB" id="A0A835CHI2"/>
<comment type="caution">
    <text evidence="1">The sequence shown here is derived from an EMBL/GenBank/DDBJ whole genome shotgun (WGS) entry which is preliminary data.</text>
</comment>
<evidence type="ECO:0000313" key="1">
    <source>
        <dbReference type="EMBL" id="KAF7842459.1"/>
    </source>
</evidence>
<protein>
    <submittedName>
        <fullName evidence="1">BRCA1-associated protein-like</fullName>
    </submittedName>
</protein>
<proteinExistence type="predicted"/>
<dbReference type="Proteomes" id="UP000634136">
    <property type="component" value="Unassembled WGS sequence"/>
</dbReference>
<dbReference type="EMBL" id="JAAIUW010000002">
    <property type="protein sequence ID" value="KAF7842459.1"/>
    <property type="molecule type" value="Genomic_DNA"/>
</dbReference>